<dbReference type="OrthoDB" id="616263at2759"/>
<organism evidence="2 3">
    <name type="scientific">Eumeta variegata</name>
    <name type="common">Bagworm moth</name>
    <name type="synonym">Eumeta japonica</name>
    <dbReference type="NCBI Taxonomy" id="151549"/>
    <lineage>
        <taxon>Eukaryota</taxon>
        <taxon>Metazoa</taxon>
        <taxon>Ecdysozoa</taxon>
        <taxon>Arthropoda</taxon>
        <taxon>Hexapoda</taxon>
        <taxon>Insecta</taxon>
        <taxon>Pterygota</taxon>
        <taxon>Neoptera</taxon>
        <taxon>Endopterygota</taxon>
        <taxon>Lepidoptera</taxon>
        <taxon>Glossata</taxon>
        <taxon>Ditrysia</taxon>
        <taxon>Tineoidea</taxon>
        <taxon>Psychidae</taxon>
        <taxon>Oiketicinae</taxon>
        <taxon>Eumeta</taxon>
    </lineage>
</organism>
<dbReference type="Pfam" id="PF01359">
    <property type="entry name" value="Transposase_1"/>
    <property type="match status" value="1"/>
</dbReference>
<dbReference type="Gene3D" id="3.30.420.10">
    <property type="entry name" value="Ribonuclease H-like superfamily/Ribonuclease H"/>
    <property type="match status" value="1"/>
</dbReference>
<dbReference type="Proteomes" id="UP000299102">
    <property type="component" value="Unassembled WGS sequence"/>
</dbReference>
<dbReference type="STRING" id="151549.A0A4C1UAS8"/>
<feature type="region of interest" description="Disordered" evidence="1">
    <location>
        <begin position="149"/>
        <end position="181"/>
    </location>
</feature>
<dbReference type="PANTHER" id="PTHR46060:SF1">
    <property type="entry name" value="MARINER MOS1 TRANSPOSASE-LIKE PROTEIN"/>
    <property type="match status" value="1"/>
</dbReference>
<keyword evidence="3" id="KW-1185">Reference proteome</keyword>
<dbReference type="GO" id="GO:0003676">
    <property type="term" value="F:nucleic acid binding"/>
    <property type="evidence" value="ECO:0007669"/>
    <property type="project" value="InterPro"/>
</dbReference>
<dbReference type="InterPro" id="IPR036397">
    <property type="entry name" value="RNaseH_sf"/>
</dbReference>
<sequence>MMLCIWCDQLGVVYYQLLNPSKTIAGTLYRTQSMRMNRALKEKRPQYYYRHDKVIFLHDNARPHVTVPVKNYLKTLDWEVLPHPPYSPDIAPFAYHLFRAMAHALSEQRFTSYEDTKNWITSKITSISFKAVKKNSCTQCAPRRLDTVPATTDKETRKREERTSRASPMPEGRPDTVFTPTTFRHPKRLRIINSKPSYDKFNFENVRIAK</sequence>
<dbReference type="PANTHER" id="PTHR46060">
    <property type="entry name" value="MARINER MOS1 TRANSPOSASE-LIKE PROTEIN"/>
    <property type="match status" value="1"/>
</dbReference>
<dbReference type="InterPro" id="IPR001888">
    <property type="entry name" value="Transposase_1"/>
</dbReference>
<gene>
    <name evidence="2" type="ORF">EVAR_15680_1</name>
</gene>
<name>A0A4C1UAS8_EUMVA</name>
<evidence type="ECO:0000256" key="1">
    <source>
        <dbReference type="SAM" id="MobiDB-lite"/>
    </source>
</evidence>
<accession>A0A4C1UAS8</accession>
<comment type="caution">
    <text evidence="2">The sequence shown here is derived from an EMBL/GenBank/DDBJ whole genome shotgun (WGS) entry which is preliminary data.</text>
</comment>
<proteinExistence type="predicted"/>
<dbReference type="EMBL" id="BGZK01000146">
    <property type="protein sequence ID" value="GBP23006.1"/>
    <property type="molecule type" value="Genomic_DNA"/>
</dbReference>
<evidence type="ECO:0000313" key="3">
    <source>
        <dbReference type="Proteomes" id="UP000299102"/>
    </source>
</evidence>
<feature type="compositionally biased region" description="Basic and acidic residues" evidence="1">
    <location>
        <begin position="152"/>
        <end position="164"/>
    </location>
</feature>
<evidence type="ECO:0000313" key="2">
    <source>
        <dbReference type="EMBL" id="GBP23006.1"/>
    </source>
</evidence>
<dbReference type="InterPro" id="IPR052709">
    <property type="entry name" value="Transposase-MT_Hybrid"/>
</dbReference>
<dbReference type="AlphaFoldDB" id="A0A4C1UAS8"/>
<reference evidence="2 3" key="1">
    <citation type="journal article" date="2019" name="Commun. Biol.">
        <title>The bagworm genome reveals a unique fibroin gene that provides high tensile strength.</title>
        <authorList>
            <person name="Kono N."/>
            <person name="Nakamura H."/>
            <person name="Ohtoshi R."/>
            <person name="Tomita M."/>
            <person name="Numata K."/>
            <person name="Arakawa K."/>
        </authorList>
    </citation>
    <scope>NUCLEOTIDE SEQUENCE [LARGE SCALE GENOMIC DNA]</scope>
</reference>
<protein>
    <submittedName>
        <fullName evidence="2">Mariner Mos1 transposase</fullName>
    </submittedName>
</protein>